<comment type="caution">
    <text evidence="2">The sequence shown here is derived from an EMBL/GenBank/DDBJ whole genome shotgun (WGS) entry which is preliminary data.</text>
</comment>
<organism evidence="2 3">
    <name type="scientific">Candidatus Edwardsbacteria bacterium GWF2_54_11</name>
    <dbReference type="NCBI Taxonomy" id="1817851"/>
    <lineage>
        <taxon>Bacteria</taxon>
        <taxon>Candidatus Edwardsiibacteriota</taxon>
    </lineage>
</organism>
<dbReference type="PANTHER" id="PTHR38590">
    <property type="entry name" value="BLL0828 PROTEIN"/>
    <property type="match status" value="1"/>
</dbReference>
<dbReference type="SUPFAM" id="SSF52980">
    <property type="entry name" value="Restriction endonuclease-like"/>
    <property type="match status" value="1"/>
</dbReference>
<dbReference type="Proteomes" id="UP000177230">
    <property type="component" value="Unassembled WGS sequence"/>
</dbReference>
<dbReference type="EMBL" id="MFFM01000034">
    <property type="protein sequence ID" value="OGF12251.1"/>
    <property type="molecule type" value="Genomic_DNA"/>
</dbReference>
<dbReference type="PANTHER" id="PTHR38590:SF1">
    <property type="entry name" value="BLL0828 PROTEIN"/>
    <property type="match status" value="1"/>
</dbReference>
<protein>
    <recommendedName>
        <fullName evidence="1">DUF559 domain-containing protein</fullName>
    </recommendedName>
</protein>
<reference evidence="2 3" key="1">
    <citation type="journal article" date="2016" name="Nat. Commun.">
        <title>Thousands of microbial genomes shed light on interconnected biogeochemical processes in an aquifer system.</title>
        <authorList>
            <person name="Anantharaman K."/>
            <person name="Brown C.T."/>
            <person name="Hug L.A."/>
            <person name="Sharon I."/>
            <person name="Castelle C.J."/>
            <person name="Probst A.J."/>
            <person name="Thomas B.C."/>
            <person name="Singh A."/>
            <person name="Wilkins M.J."/>
            <person name="Karaoz U."/>
            <person name="Brodie E.L."/>
            <person name="Williams K.H."/>
            <person name="Hubbard S.S."/>
            <person name="Banfield J.F."/>
        </authorList>
    </citation>
    <scope>NUCLEOTIDE SEQUENCE [LARGE SCALE GENOMIC DNA]</scope>
</reference>
<dbReference type="InterPro" id="IPR047216">
    <property type="entry name" value="Endonuclease_DUF559_bact"/>
</dbReference>
<dbReference type="InterPro" id="IPR007569">
    <property type="entry name" value="DUF559"/>
</dbReference>
<dbReference type="InterPro" id="IPR011335">
    <property type="entry name" value="Restrct_endonuc-II-like"/>
</dbReference>
<name>A0A1F5RDV8_9BACT</name>
<feature type="domain" description="DUF559" evidence="1">
    <location>
        <begin position="11"/>
        <end position="115"/>
    </location>
</feature>
<dbReference type="CDD" id="cd01038">
    <property type="entry name" value="Endonuclease_DUF559"/>
    <property type="match status" value="1"/>
</dbReference>
<evidence type="ECO:0000313" key="3">
    <source>
        <dbReference type="Proteomes" id="UP000177230"/>
    </source>
</evidence>
<dbReference type="Gene3D" id="3.40.960.10">
    <property type="entry name" value="VSR Endonuclease"/>
    <property type="match status" value="1"/>
</dbReference>
<dbReference type="AlphaFoldDB" id="A0A1F5RDV8"/>
<evidence type="ECO:0000313" key="2">
    <source>
        <dbReference type="EMBL" id="OGF12251.1"/>
    </source>
</evidence>
<proteinExistence type="predicted"/>
<gene>
    <name evidence="2" type="ORF">A2024_03770</name>
</gene>
<evidence type="ECO:0000259" key="1">
    <source>
        <dbReference type="Pfam" id="PF04480"/>
    </source>
</evidence>
<accession>A0A1F5RDV8</accession>
<dbReference type="Pfam" id="PF04480">
    <property type="entry name" value="DUF559"/>
    <property type="match status" value="1"/>
</dbReference>
<sequence length="118" mass="13888">MAQLHNKPEYQQRRKFLRNNSTRAEIILWRFLKKKQLNGLKFRRQHSIGGFIVDFYCPEKRLAIELDGDVHEEKKQATYDKARQKTIEALGIKVLRFTNEDVIQNVEDVLKAISAEAC</sequence>